<sequence length="324" mass="35399">MADRISQGEDQTTAEAKPILLVTGMSGAGRSTALHALEDIGYEAVDNLPLRVLPMVARLSKSIDRPLAIGVDVRSRGFAVEAVLKGIEKIAARTGRQTRLIFLDCDDDVLVRRFTETRRRHPLAADRTVADGIAIERGAIGRLRDHADDVIDTSVLPPGELKRLVQALAGEGSEASLTITVTSFSFRRGLPREADLVFDVRFLRNPFYDRTLRPLDGRDAPVGEYVQNDPDFPGFFQGLTALLKPLLPRYKAEGKSYLTIAFGCTGGKHRSVYLAERLTKWLAEQGWPAGLQHRDVEASRKPMSLSPGTPGTASGTRGPQEDAS</sequence>
<reference evidence="9" key="1">
    <citation type="journal article" date="2019" name="Int. J. Syst. Evol. Microbiol.">
        <title>The Global Catalogue of Microorganisms (GCM) 10K type strain sequencing project: providing services to taxonomists for standard genome sequencing and annotation.</title>
        <authorList>
            <consortium name="The Broad Institute Genomics Platform"/>
            <consortium name="The Broad Institute Genome Sequencing Center for Infectious Disease"/>
            <person name="Wu L."/>
            <person name="Ma J."/>
        </authorList>
    </citation>
    <scope>NUCLEOTIDE SEQUENCE [LARGE SCALE GENOMIC DNA]</scope>
    <source>
        <strain evidence="9">CGMCC 1.19062</strain>
    </source>
</reference>
<dbReference type="PANTHER" id="PTHR30448">
    <property type="entry name" value="RNASE ADAPTER PROTEIN RAPZ"/>
    <property type="match status" value="1"/>
</dbReference>
<gene>
    <name evidence="8" type="primary">rapZ</name>
    <name evidence="8" type="ORF">ACFSM5_20760</name>
</gene>
<dbReference type="SUPFAM" id="SSF52540">
    <property type="entry name" value="P-loop containing nucleoside triphosphate hydrolases"/>
    <property type="match status" value="1"/>
</dbReference>
<organism evidence="8 9">
    <name type="scientific">Lacibacterium aquatile</name>
    <dbReference type="NCBI Taxonomy" id="1168082"/>
    <lineage>
        <taxon>Bacteria</taxon>
        <taxon>Pseudomonadati</taxon>
        <taxon>Pseudomonadota</taxon>
        <taxon>Alphaproteobacteria</taxon>
        <taxon>Rhodospirillales</taxon>
        <taxon>Rhodospirillaceae</taxon>
    </lineage>
</organism>
<evidence type="ECO:0000256" key="4">
    <source>
        <dbReference type="HAMAP-Rule" id="MF_00636"/>
    </source>
</evidence>
<dbReference type="InterPro" id="IPR005337">
    <property type="entry name" value="RapZ-like"/>
</dbReference>
<feature type="binding site" evidence="4">
    <location>
        <begin position="72"/>
        <end position="75"/>
    </location>
    <ligand>
        <name>GTP</name>
        <dbReference type="ChEBI" id="CHEBI:37565"/>
    </ligand>
</feature>
<accession>A0ABW5DW35</accession>
<dbReference type="Proteomes" id="UP001597295">
    <property type="component" value="Unassembled WGS sequence"/>
</dbReference>
<dbReference type="EMBL" id="JBHUIP010000016">
    <property type="protein sequence ID" value="MFD2265348.1"/>
    <property type="molecule type" value="Genomic_DNA"/>
</dbReference>
<name>A0ABW5DW35_9PROT</name>
<evidence type="ECO:0000313" key="9">
    <source>
        <dbReference type="Proteomes" id="UP001597295"/>
    </source>
</evidence>
<dbReference type="InterPro" id="IPR027417">
    <property type="entry name" value="P-loop_NTPase"/>
</dbReference>
<evidence type="ECO:0000256" key="5">
    <source>
        <dbReference type="SAM" id="MobiDB-lite"/>
    </source>
</evidence>
<dbReference type="InterPro" id="IPR053931">
    <property type="entry name" value="RapZ_C"/>
</dbReference>
<keyword evidence="2 4" id="KW-0067">ATP-binding</keyword>
<proteinExistence type="inferred from homology"/>
<evidence type="ECO:0000313" key="8">
    <source>
        <dbReference type="EMBL" id="MFD2265348.1"/>
    </source>
</evidence>
<feature type="domain" description="RapZ C-terminal" evidence="7">
    <location>
        <begin position="177"/>
        <end position="297"/>
    </location>
</feature>
<keyword evidence="1 4" id="KW-0547">Nucleotide-binding</keyword>
<dbReference type="PANTHER" id="PTHR30448:SF0">
    <property type="entry name" value="RNASE ADAPTER PROTEIN RAPZ"/>
    <property type="match status" value="1"/>
</dbReference>
<dbReference type="NCBIfam" id="NF003828">
    <property type="entry name" value="PRK05416.1"/>
    <property type="match status" value="1"/>
</dbReference>
<evidence type="ECO:0000256" key="2">
    <source>
        <dbReference type="ARBA" id="ARBA00022840"/>
    </source>
</evidence>
<feature type="compositionally biased region" description="Polar residues" evidence="5">
    <location>
        <begin position="306"/>
        <end position="317"/>
    </location>
</feature>
<dbReference type="Pfam" id="PF22740">
    <property type="entry name" value="PapZ_C"/>
    <property type="match status" value="1"/>
</dbReference>
<dbReference type="RefSeq" id="WP_379878589.1">
    <property type="nucleotide sequence ID" value="NZ_JBHUIP010000016.1"/>
</dbReference>
<feature type="binding site" evidence="4">
    <location>
        <begin position="24"/>
        <end position="31"/>
    </location>
    <ligand>
        <name>ATP</name>
        <dbReference type="ChEBI" id="CHEBI:30616"/>
    </ligand>
</feature>
<dbReference type="InterPro" id="IPR053930">
    <property type="entry name" value="RapZ-like_N"/>
</dbReference>
<dbReference type="PIRSF" id="PIRSF005052">
    <property type="entry name" value="P-loopkin"/>
    <property type="match status" value="1"/>
</dbReference>
<feature type="region of interest" description="Disordered" evidence="5">
    <location>
        <begin position="295"/>
        <end position="324"/>
    </location>
</feature>
<evidence type="ECO:0000259" key="6">
    <source>
        <dbReference type="Pfam" id="PF03668"/>
    </source>
</evidence>
<dbReference type="Pfam" id="PF03668">
    <property type="entry name" value="RapZ-like_N"/>
    <property type="match status" value="1"/>
</dbReference>
<protein>
    <submittedName>
        <fullName evidence="8">RNase adapter RapZ</fullName>
    </submittedName>
</protein>
<keyword evidence="9" id="KW-1185">Reference proteome</keyword>
<keyword evidence="3 4" id="KW-0342">GTP-binding</keyword>
<dbReference type="HAMAP" id="MF_00636">
    <property type="entry name" value="RapZ_like"/>
    <property type="match status" value="1"/>
</dbReference>
<evidence type="ECO:0000256" key="1">
    <source>
        <dbReference type="ARBA" id="ARBA00022741"/>
    </source>
</evidence>
<evidence type="ECO:0000259" key="7">
    <source>
        <dbReference type="Pfam" id="PF22740"/>
    </source>
</evidence>
<feature type="domain" description="RapZ-like N-terminal" evidence="6">
    <location>
        <begin position="19"/>
        <end position="170"/>
    </location>
</feature>
<comment type="caution">
    <text evidence="8">The sequence shown here is derived from an EMBL/GenBank/DDBJ whole genome shotgun (WGS) entry which is preliminary data.</text>
</comment>
<evidence type="ECO:0000256" key="3">
    <source>
        <dbReference type="ARBA" id="ARBA00023134"/>
    </source>
</evidence>